<dbReference type="SMART" id="SM00368">
    <property type="entry name" value="LRR_RI"/>
    <property type="match status" value="2"/>
</dbReference>
<name>A0A8J4CL34_9CHLO</name>
<dbReference type="InterPro" id="IPR001611">
    <property type="entry name" value="Leu-rich_rpt"/>
</dbReference>
<dbReference type="Proteomes" id="UP000747110">
    <property type="component" value="Unassembled WGS sequence"/>
</dbReference>
<reference evidence="3" key="1">
    <citation type="journal article" date="2021" name="Proc. Natl. Acad. Sci. U.S.A.">
        <title>Three genomes in the algal genus Volvox reveal the fate of a haploid sex-determining region after a transition to homothallism.</title>
        <authorList>
            <person name="Yamamoto K."/>
            <person name="Hamaji T."/>
            <person name="Kawai-Toyooka H."/>
            <person name="Matsuzaki R."/>
            <person name="Takahashi F."/>
            <person name="Nishimura Y."/>
            <person name="Kawachi M."/>
            <person name="Noguchi H."/>
            <person name="Minakuchi Y."/>
            <person name="Umen J.G."/>
            <person name="Toyoda A."/>
            <person name="Nozaki H."/>
        </authorList>
    </citation>
    <scope>NUCLEOTIDE SEQUENCE</scope>
    <source>
        <strain evidence="4">NIES-3785</strain>
        <strain evidence="3">NIES-3786</strain>
    </source>
</reference>
<feature type="compositionally biased region" description="Low complexity" evidence="2">
    <location>
        <begin position="280"/>
        <end position="291"/>
    </location>
</feature>
<dbReference type="OrthoDB" id="550389at2759"/>
<feature type="region of interest" description="Disordered" evidence="2">
    <location>
        <begin position="829"/>
        <end position="920"/>
    </location>
</feature>
<dbReference type="EMBL" id="BNCP01000023">
    <property type="protein sequence ID" value="GIL82302.1"/>
    <property type="molecule type" value="Genomic_DNA"/>
</dbReference>
<dbReference type="GO" id="GO:0005930">
    <property type="term" value="C:axoneme"/>
    <property type="evidence" value="ECO:0007669"/>
    <property type="project" value="UniProtKB-SubCell"/>
</dbReference>
<accession>A0A8J4CL34</accession>
<feature type="compositionally biased region" description="Low complexity" evidence="2">
    <location>
        <begin position="756"/>
        <end position="766"/>
    </location>
</feature>
<feature type="region of interest" description="Disordered" evidence="2">
    <location>
        <begin position="1"/>
        <end position="142"/>
    </location>
</feature>
<evidence type="ECO:0000313" key="3">
    <source>
        <dbReference type="EMBL" id="GIL82302.1"/>
    </source>
</evidence>
<dbReference type="Proteomes" id="UP000722791">
    <property type="component" value="Unassembled WGS sequence"/>
</dbReference>
<feature type="compositionally biased region" description="Low complexity" evidence="2">
    <location>
        <begin position="869"/>
        <end position="891"/>
    </location>
</feature>
<proteinExistence type="predicted"/>
<feature type="compositionally biased region" description="Pro residues" evidence="2">
    <location>
        <begin position="857"/>
        <end position="868"/>
    </location>
</feature>
<feature type="compositionally biased region" description="Low complexity" evidence="2">
    <location>
        <begin position="574"/>
        <end position="586"/>
    </location>
</feature>
<feature type="compositionally biased region" description="Basic residues" evidence="2">
    <location>
        <begin position="1"/>
        <end position="12"/>
    </location>
</feature>
<evidence type="ECO:0000313" key="5">
    <source>
        <dbReference type="Proteomes" id="UP000747110"/>
    </source>
</evidence>
<comment type="subcellular location">
    <subcellularLocation>
        <location evidence="1">Cytoplasm</location>
        <location evidence="1">Cytoskeleton</location>
        <location evidence="1">Cilium axoneme</location>
    </subcellularLocation>
</comment>
<dbReference type="InterPro" id="IPR032675">
    <property type="entry name" value="LRR_dom_sf"/>
</dbReference>
<protein>
    <submittedName>
        <fullName evidence="3">Uncharacterized protein</fullName>
    </submittedName>
</protein>
<feature type="compositionally biased region" description="Low complexity" evidence="2">
    <location>
        <begin position="900"/>
        <end position="920"/>
    </location>
</feature>
<feature type="region of interest" description="Disordered" evidence="2">
    <location>
        <begin position="256"/>
        <end position="293"/>
    </location>
</feature>
<feature type="region of interest" description="Disordered" evidence="2">
    <location>
        <begin position="1248"/>
        <end position="1273"/>
    </location>
</feature>
<feature type="compositionally biased region" description="Pro residues" evidence="2">
    <location>
        <begin position="587"/>
        <end position="599"/>
    </location>
</feature>
<dbReference type="EMBL" id="BNCQ01000011">
    <property type="protein sequence ID" value="GIM02388.1"/>
    <property type="molecule type" value="Genomic_DNA"/>
</dbReference>
<dbReference type="Gene3D" id="3.80.10.10">
    <property type="entry name" value="Ribonuclease Inhibitor"/>
    <property type="match status" value="1"/>
</dbReference>
<evidence type="ECO:0000256" key="1">
    <source>
        <dbReference type="ARBA" id="ARBA00004430"/>
    </source>
</evidence>
<evidence type="ECO:0000313" key="4">
    <source>
        <dbReference type="EMBL" id="GIM02388.1"/>
    </source>
</evidence>
<feature type="compositionally biased region" description="Gly residues" evidence="2">
    <location>
        <begin position="80"/>
        <end position="105"/>
    </location>
</feature>
<evidence type="ECO:0000256" key="2">
    <source>
        <dbReference type="SAM" id="MobiDB-lite"/>
    </source>
</evidence>
<comment type="caution">
    <text evidence="3">The sequence shown here is derived from an EMBL/GenBank/DDBJ whole genome shotgun (WGS) entry which is preliminary data.</text>
</comment>
<feature type="compositionally biased region" description="Low complexity" evidence="2">
    <location>
        <begin position="376"/>
        <end position="392"/>
    </location>
</feature>
<dbReference type="SUPFAM" id="SSF52047">
    <property type="entry name" value="RNI-like"/>
    <property type="match status" value="1"/>
</dbReference>
<dbReference type="Pfam" id="PF13516">
    <property type="entry name" value="LRR_6"/>
    <property type="match status" value="1"/>
</dbReference>
<feature type="compositionally biased region" description="Low complexity" evidence="2">
    <location>
        <begin position="427"/>
        <end position="440"/>
    </location>
</feature>
<feature type="compositionally biased region" description="Basic and acidic residues" evidence="2">
    <location>
        <begin position="413"/>
        <end position="425"/>
    </location>
</feature>
<feature type="compositionally biased region" description="Acidic residues" evidence="2">
    <location>
        <begin position="466"/>
        <end position="481"/>
    </location>
</feature>
<sequence>MARGRGRSRGTRPGRGSSVSGRDSPHEDRLTGRNMGRGGRGNPSSAVASGTGRKKRNDREGSPSAWQPVAPEPVRHVGRGRGGGRGTSGRGDGGIGGRGGGGGRSGAVTDRDARRHAHQPSTTYNQPGRGGGSGGGCGHSLSAFGRGGGTPAGGKPVYSKESTPVLLYGLANQYLFVELEKDGVWKVSVPDGQRFGKPFLAGLETWARQVLGGEQPMLFKAIAMPSAAAGTATLPHATAAATATIAATAFTVRSTPRNFIPPPPSAARTSAGGGGGSAAGGSTNTSTTATSKWPHPIASLTGCGLPGLDTLEAAAAVAGQPAVLAAAGRTAAGPSGGTRAGGGGATISLAAGGVGPLDFVSLLQTQVGITAPPPASATSTATAGTSQAAPTPAVKPNPLFEDKFTSANRQSRPKTEEAGGQHDEDQQQQQQQLQGQLQGQNRGGGVMAHPVSEYRGLLASSSSAESDLDLDLEEQQEEEEGLVEREAQGEGEADESYYGDSSGGDDYDDEEDGEDSNQECYDDDDDDDDDLYLEEESGSSTAGQDMYDSDLDEIIVTPSTSAARLPPPPPPRVLPSTSAAAATAGPASPPLRPAPPQGTPPGAVASSPPLTLDLMRQCRSLDSWDRLRISLRLERQLLNDTEVEMLAAWYEERAASLIEMSKLWLFDNRVGDRGAAAVARALLHPGLLELHLSHNVIGDKGAAALLEALPVERPTGLRPLWLRLEWNIINADLLQQRLDEQRKARGLISDVPQIRPSSGIPGGSSPAHENRLVLGKPGGGTPCGAAAAAVSVRLPWASCQKQPPSEAGVLRAVKGFYTHVPKLQSAAAPTTTITPPLPPAQPPPPPQRSAASSESPQPRPQPCPPPASTTPSAASSLPRPHSTQLASSSTATPPPPAAPPVRSTPAAAYGTPTGASASAAVPAGCDRTYAPGPLLLFPDTSALISMLGGNTTLLEASATTAATAARSGLSTPAGAAGANKAFPGRSGGGGNGGPRPPLDWSLLVSLAAQGRFGRSLPLPDQVFIVVTDSVMKQLDGLKSLPETRAAVRRFMSEGLELAGPAGYDFLTVLGAHEGEGLALAGEHGGLMGLAGSRSPWLATRGQAVDVRIVEVALYYLAEVTRAYQQSADGNDSGGGEGSSTPRGSFLPVILLSNDNAQISAAKSHGLPAFRLTAAADLSAQLDAVAGGTGPLSSEVLRQLLAPQATKALGTTATRSLQDQFDCAVGTLRGVVAALRGLVVPLERISQLAAAEPEPESGPPGSGDASEDEMGQRRQLGAKERLEGAGELLRVEDARAALREIRCILQGSDAEPSSGVSVNSTGGLVSGLCTLVSGLQAELVNWEGVIRSHQAPSRLVQWAALGSSAVALDKRPDGTSA</sequence>
<feature type="compositionally biased region" description="Pro residues" evidence="2">
    <location>
        <begin position="835"/>
        <end position="847"/>
    </location>
</feature>
<feature type="compositionally biased region" description="Low complexity" evidence="2">
    <location>
        <begin position="456"/>
        <end position="465"/>
    </location>
</feature>
<feature type="region of interest" description="Disordered" evidence="2">
    <location>
        <begin position="372"/>
        <end position="609"/>
    </location>
</feature>
<feature type="compositionally biased region" description="Gly residues" evidence="2">
    <location>
        <begin position="128"/>
        <end position="138"/>
    </location>
</feature>
<keyword evidence="5" id="KW-1185">Reference proteome</keyword>
<gene>
    <name evidence="3" type="ORF">Vretifemale_11178</name>
    <name evidence="4" type="ORF">Vretimale_7262</name>
</gene>
<feature type="region of interest" description="Disordered" evidence="2">
    <location>
        <begin position="752"/>
        <end position="772"/>
    </location>
</feature>
<feature type="compositionally biased region" description="Acidic residues" evidence="2">
    <location>
        <begin position="489"/>
        <end position="537"/>
    </location>
</feature>
<feature type="region of interest" description="Disordered" evidence="2">
    <location>
        <begin position="969"/>
        <end position="994"/>
    </location>
</feature>
<organism evidence="3 5">
    <name type="scientific">Volvox reticuliferus</name>
    <dbReference type="NCBI Taxonomy" id="1737510"/>
    <lineage>
        <taxon>Eukaryota</taxon>
        <taxon>Viridiplantae</taxon>
        <taxon>Chlorophyta</taxon>
        <taxon>core chlorophytes</taxon>
        <taxon>Chlorophyceae</taxon>
        <taxon>CS clade</taxon>
        <taxon>Chlamydomonadales</taxon>
        <taxon>Volvocaceae</taxon>
        <taxon>Volvox</taxon>
    </lineage>
</organism>